<gene>
    <name evidence="2" type="ORF">DEO72_LG10g1410</name>
</gene>
<organism evidence="2 3">
    <name type="scientific">Vigna unguiculata</name>
    <name type="common">Cowpea</name>
    <dbReference type="NCBI Taxonomy" id="3917"/>
    <lineage>
        <taxon>Eukaryota</taxon>
        <taxon>Viridiplantae</taxon>
        <taxon>Streptophyta</taxon>
        <taxon>Embryophyta</taxon>
        <taxon>Tracheophyta</taxon>
        <taxon>Spermatophyta</taxon>
        <taxon>Magnoliopsida</taxon>
        <taxon>eudicotyledons</taxon>
        <taxon>Gunneridae</taxon>
        <taxon>Pentapetalae</taxon>
        <taxon>rosids</taxon>
        <taxon>fabids</taxon>
        <taxon>Fabales</taxon>
        <taxon>Fabaceae</taxon>
        <taxon>Papilionoideae</taxon>
        <taxon>50 kb inversion clade</taxon>
        <taxon>NPAAA clade</taxon>
        <taxon>indigoferoid/millettioid clade</taxon>
        <taxon>Phaseoleae</taxon>
        <taxon>Vigna</taxon>
    </lineage>
</organism>
<evidence type="ECO:0000313" key="3">
    <source>
        <dbReference type="Proteomes" id="UP000501690"/>
    </source>
</evidence>
<keyword evidence="3" id="KW-1185">Reference proteome</keyword>
<evidence type="ECO:0000313" key="2">
    <source>
        <dbReference type="EMBL" id="QCE10184.1"/>
    </source>
</evidence>
<proteinExistence type="predicted"/>
<dbReference type="Proteomes" id="UP000501690">
    <property type="component" value="Linkage Group LG10"/>
</dbReference>
<accession>A0A4D6NBS5</accession>
<dbReference type="EMBL" id="CP039354">
    <property type="protein sequence ID" value="QCE10184.1"/>
    <property type="molecule type" value="Genomic_DNA"/>
</dbReference>
<reference evidence="2 3" key="1">
    <citation type="submission" date="2019-04" db="EMBL/GenBank/DDBJ databases">
        <title>An improved genome assembly and genetic linkage map for asparagus bean, Vigna unguiculata ssp. sesquipedialis.</title>
        <authorList>
            <person name="Xia Q."/>
            <person name="Zhang R."/>
            <person name="Dong Y."/>
        </authorList>
    </citation>
    <scope>NUCLEOTIDE SEQUENCE [LARGE SCALE GENOMIC DNA]</scope>
    <source>
        <tissue evidence="2">Leaf</tissue>
    </source>
</reference>
<feature type="region of interest" description="Disordered" evidence="1">
    <location>
        <begin position="27"/>
        <end position="67"/>
    </location>
</feature>
<protein>
    <submittedName>
        <fullName evidence="2">Uncharacterized protein</fullName>
    </submittedName>
</protein>
<dbReference type="AlphaFoldDB" id="A0A4D6NBS5"/>
<name>A0A4D6NBS5_VIGUN</name>
<sequence length="67" mass="6990">MIDSMLFENIGLVSIGPSEVNLAVNPHVQGDSATQPEKESNIFSSSSSLAGTPPNPMENLDCVSTLA</sequence>
<evidence type="ECO:0000256" key="1">
    <source>
        <dbReference type="SAM" id="MobiDB-lite"/>
    </source>
</evidence>